<keyword evidence="5" id="KW-1185">Reference proteome</keyword>
<evidence type="ECO:0000256" key="2">
    <source>
        <dbReference type="ARBA" id="ARBA00022737"/>
    </source>
</evidence>
<dbReference type="SMART" id="SM00320">
    <property type="entry name" value="WD40"/>
    <property type="match status" value="5"/>
</dbReference>
<dbReference type="InterPro" id="IPR019775">
    <property type="entry name" value="WD40_repeat_CS"/>
</dbReference>
<evidence type="ECO:0000256" key="1">
    <source>
        <dbReference type="ARBA" id="ARBA00022574"/>
    </source>
</evidence>
<reference evidence="4" key="1">
    <citation type="journal article" date="2023" name="Science">
        <title>Elucidation of the pathway for biosynthesis of saponin adjuvants from the soapbark tree.</title>
        <authorList>
            <person name="Reed J."/>
            <person name="Orme A."/>
            <person name="El-Demerdash A."/>
            <person name="Owen C."/>
            <person name="Martin L.B.B."/>
            <person name="Misra R.C."/>
            <person name="Kikuchi S."/>
            <person name="Rejzek M."/>
            <person name="Martin A.C."/>
            <person name="Harkess A."/>
            <person name="Leebens-Mack J."/>
            <person name="Louveau T."/>
            <person name="Stephenson M.J."/>
            <person name="Osbourn A."/>
        </authorList>
    </citation>
    <scope>NUCLEOTIDE SEQUENCE</scope>
    <source>
        <strain evidence="4">S10</strain>
    </source>
</reference>
<dbReference type="Proteomes" id="UP001163823">
    <property type="component" value="Chromosome 8"/>
</dbReference>
<dbReference type="SUPFAM" id="SSF50978">
    <property type="entry name" value="WD40 repeat-like"/>
    <property type="match status" value="1"/>
</dbReference>
<evidence type="ECO:0000256" key="3">
    <source>
        <dbReference type="PROSITE-ProRule" id="PRU00221"/>
    </source>
</evidence>
<dbReference type="PANTHER" id="PTHR19855">
    <property type="entry name" value="WD40 REPEAT PROTEIN 12, 37"/>
    <property type="match status" value="1"/>
</dbReference>
<dbReference type="Pfam" id="PF00400">
    <property type="entry name" value="WD40"/>
    <property type="match status" value="3"/>
</dbReference>
<keyword evidence="2" id="KW-0677">Repeat</keyword>
<dbReference type="InterPro" id="IPR001680">
    <property type="entry name" value="WD40_rpt"/>
</dbReference>
<dbReference type="InterPro" id="IPR015943">
    <property type="entry name" value="WD40/YVTN_repeat-like_dom_sf"/>
</dbReference>
<dbReference type="AlphaFoldDB" id="A0AAD7LLK0"/>
<feature type="repeat" description="WD" evidence="3">
    <location>
        <begin position="4"/>
        <end position="45"/>
    </location>
</feature>
<name>A0AAD7LLK0_QUISA</name>
<evidence type="ECO:0000313" key="5">
    <source>
        <dbReference type="Proteomes" id="UP001163823"/>
    </source>
</evidence>
<feature type="repeat" description="WD" evidence="3">
    <location>
        <begin position="99"/>
        <end position="129"/>
    </location>
</feature>
<dbReference type="PROSITE" id="PS00678">
    <property type="entry name" value="WD_REPEATS_1"/>
    <property type="match status" value="1"/>
</dbReference>
<gene>
    <name evidence="4" type="ORF">O6P43_020844</name>
</gene>
<dbReference type="PANTHER" id="PTHR19855:SF19">
    <property type="entry name" value="OS04G0619700 PROTEIN"/>
    <property type="match status" value="1"/>
</dbReference>
<dbReference type="Gene3D" id="2.130.10.10">
    <property type="entry name" value="YVTN repeat-like/Quinoprotein amine dehydrogenase"/>
    <property type="match status" value="1"/>
</dbReference>
<evidence type="ECO:0000313" key="4">
    <source>
        <dbReference type="EMBL" id="KAJ7960394.1"/>
    </source>
</evidence>
<dbReference type="PROSITE" id="PS50294">
    <property type="entry name" value="WD_REPEATS_REGION"/>
    <property type="match status" value="1"/>
</dbReference>
<dbReference type="PROSITE" id="PS50082">
    <property type="entry name" value="WD_REPEATS_2"/>
    <property type="match status" value="2"/>
</dbReference>
<sequence length="247" mass="27518">MDVLYGHTEAVRTVFLLASAKLIFTSGYDSIVRMWNMEDGLSIASSRPLGCTIRAVAADTRLLVAGGTDGFIQCWRAVEALPHFFELRGSQNQNTEFRLWEHEGPITSLSLDISRIYSGSWDMTVRLWDRYSLKCINVLRHGDWVWGLVPHDTTVASTSGSDVYVWDTSSGTLLTFIPDAHVGNTYSLARSHSGDFLFTGGEDGAVHMYEIINYCNETIAVQVATWIPHSGPVHSLAFEFPVARFSF</sequence>
<dbReference type="KEGG" id="qsa:O6P43_020844"/>
<protein>
    <submittedName>
        <fullName evidence="4">F-box/WD-40 repeat-containing protein</fullName>
    </submittedName>
</protein>
<proteinExistence type="predicted"/>
<comment type="caution">
    <text evidence="4">The sequence shown here is derived from an EMBL/GenBank/DDBJ whole genome shotgun (WGS) entry which is preliminary data.</text>
</comment>
<accession>A0AAD7LLK0</accession>
<organism evidence="4 5">
    <name type="scientific">Quillaja saponaria</name>
    <name type="common">Soap bark tree</name>
    <dbReference type="NCBI Taxonomy" id="32244"/>
    <lineage>
        <taxon>Eukaryota</taxon>
        <taxon>Viridiplantae</taxon>
        <taxon>Streptophyta</taxon>
        <taxon>Embryophyta</taxon>
        <taxon>Tracheophyta</taxon>
        <taxon>Spermatophyta</taxon>
        <taxon>Magnoliopsida</taxon>
        <taxon>eudicotyledons</taxon>
        <taxon>Gunneridae</taxon>
        <taxon>Pentapetalae</taxon>
        <taxon>rosids</taxon>
        <taxon>fabids</taxon>
        <taxon>Fabales</taxon>
        <taxon>Quillajaceae</taxon>
        <taxon>Quillaja</taxon>
    </lineage>
</organism>
<dbReference type="InterPro" id="IPR036322">
    <property type="entry name" value="WD40_repeat_dom_sf"/>
</dbReference>
<keyword evidence="1 3" id="KW-0853">WD repeat</keyword>
<dbReference type="EMBL" id="JARAOO010000008">
    <property type="protein sequence ID" value="KAJ7960394.1"/>
    <property type="molecule type" value="Genomic_DNA"/>
</dbReference>